<dbReference type="PANTHER" id="PTHR20855:SF3">
    <property type="entry name" value="LD03007P"/>
    <property type="match status" value="1"/>
</dbReference>
<keyword evidence="7" id="KW-0862">Zinc</keyword>
<gene>
    <name evidence="9" type="ORF">H7348_09370</name>
    <name evidence="10" type="ORF">IAU68_03020</name>
</gene>
<dbReference type="InterPro" id="IPR004254">
    <property type="entry name" value="AdipoR/HlyIII-related"/>
</dbReference>
<feature type="binding site" evidence="7">
    <location>
        <position position="207"/>
    </location>
    <ligand>
        <name>Zn(2+)</name>
        <dbReference type="ChEBI" id="CHEBI:29105"/>
    </ligand>
</feature>
<comment type="similarity">
    <text evidence="2">Belongs to the UPF0073 (Hly-III) family.</text>
</comment>
<dbReference type="Proteomes" id="UP000642876">
    <property type="component" value="Unassembled WGS sequence"/>
</dbReference>
<feature type="transmembrane region" description="Helical" evidence="8">
    <location>
        <begin position="173"/>
        <end position="194"/>
    </location>
</feature>
<feature type="transmembrane region" description="Helical" evidence="8">
    <location>
        <begin position="27"/>
        <end position="49"/>
    </location>
</feature>
<evidence type="ECO:0000256" key="1">
    <source>
        <dbReference type="ARBA" id="ARBA00004651"/>
    </source>
</evidence>
<evidence type="ECO:0000313" key="12">
    <source>
        <dbReference type="Proteomes" id="UP000642876"/>
    </source>
</evidence>
<dbReference type="GO" id="GO:0046872">
    <property type="term" value="F:metal ion binding"/>
    <property type="evidence" value="ECO:0007669"/>
    <property type="project" value="UniProtKB-KW"/>
</dbReference>
<evidence type="ECO:0000313" key="11">
    <source>
        <dbReference type="Proteomes" id="UP000516235"/>
    </source>
</evidence>
<dbReference type="Pfam" id="PF03006">
    <property type="entry name" value="HlyIII"/>
    <property type="match status" value="1"/>
</dbReference>
<dbReference type="KEGG" id="cluj:IAU68_03020"/>
<organism evidence="10 11">
    <name type="scientific">Corynebacterium lujinxingii</name>
    <dbReference type="NCBI Taxonomy" id="2763010"/>
    <lineage>
        <taxon>Bacteria</taxon>
        <taxon>Bacillati</taxon>
        <taxon>Actinomycetota</taxon>
        <taxon>Actinomycetes</taxon>
        <taxon>Mycobacteriales</taxon>
        <taxon>Corynebacteriaceae</taxon>
        <taxon>Corynebacterium</taxon>
    </lineage>
</organism>
<keyword evidence="4 8" id="KW-0812">Transmembrane</keyword>
<evidence type="ECO:0000313" key="9">
    <source>
        <dbReference type="EMBL" id="MBC3179508.1"/>
    </source>
</evidence>
<sequence length="232" mass="25525">MTALNTGQVQRTYVVADRGDRPVVRGWFHLVAAALSAISSAVLITFGWMTLPWPQALGVTIYGAGVVLLFGVSAMYHRWPWRSPAAVQWWRRADHATISVFIAATYTPLCLIAFEPRTAAIMLAVSWAGGIGGAILNLVWINHPRWLDVVVYVGLGWIIVPLLPTLWTSTGPAVVWLLFAGGVVYTLGALMYGFKWPGRSARYYGYHEHFHTATVVAAVCHLVAIWMVVVGH</sequence>
<dbReference type="PANTHER" id="PTHR20855">
    <property type="entry name" value="ADIPOR/PROGESTIN RECEPTOR-RELATED"/>
    <property type="match status" value="1"/>
</dbReference>
<dbReference type="NCBIfam" id="TIGR01065">
    <property type="entry name" value="hlyIII"/>
    <property type="match status" value="1"/>
</dbReference>
<comment type="subcellular location">
    <subcellularLocation>
        <location evidence="1">Cell membrane</location>
        <topology evidence="1">Multi-pass membrane protein</topology>
    </subcellularLocation>
</comment>
<feature type="transmembrane region" description="Helical" evidence="8">
    <location>
        <begin position="96"/>
        <end position="114"/>
    </location>
</feature>
<dbReference type="GO" id="GO:0005886">
    <property type="term" value="C:plasma membrane"/>
    <property type="evidence" value="ECO:0007669"/>
    <property type="project" value="UniProtKB-SubCell"/>
</dbReference>
<reference evidence="11 12" key="1">
    <citation type="submission" date="2020-08" db="EMBL/GenBank/DDBJ databases">
        <title>novel species in genus Corynebacterium.</title>
        <authorList>
            <person name="Zhang G."/>
        </authorList>
    </citation>
    <scope>NUCLEOTIDE SEQUENCE [LARGE SCALE GENOMIC DNA]</scope>
    <source>
        <strain evidence="10">Zg-917</strain>
        <strain evidence="11 12">zg-917</strain>
    </source>
</reference>
<protein>
    <submittedName>
        <fullName evidence="10">Hemolysin III family protein</fullName>
    </submittedName>
</protein>
<feature type="transmembrane region" description="Helical" evidence="8">
    <location>
        <begin position="146"/>
        <end position="167"/>
    </location>
</feature>
<feature type="transmembrane region" description="Helical" evidence="8">
    <location>
        <begin position="120"/>
        <end position="139"/>
    </location>
</feature>
<evidence type="ECO:0000256" key="6">
    <source>
        <dbReference type="ARBA" id="ARBA00023136"/>
    </source>
</evidence>
<keyword evidence="6 8" id="KW-0472">Membrane</keyword>
<feature type="transmembrane region" description="Helical" evidence="8">
    <location>
        <begin position="210"/>
        <end position="229"/>
    </location>
</feature>
<evidence type="ECO:0000256" key="5">
    <source>
        <dbReference type="ARBA" id="ARBA00022989"/>
    </source>
</evidence>
<evidence type="ECO:0000313" key="10">
    <source>
        <dbReference type="EMBL" id="QNP90756.1"/>
    </source>
</evidence>
<evidence type="ECO:0000256" key="3">
    <source>
        <dbReference type="ARBA" id="ARBA00022475"/>
    </source>
</evidence>
<keyword evidence="5 8" id="KW-1133">Transmembrane helix</keyword>
<feature type="binding site" evidence="7">
    <location>
        <position position="77"/>
    </location>
    <ligand>
        <name>Zn(2+)</name>
        <dbReference type="ChEBI" id="CHEBI:29105"/>
    </ligand>
</feature>
<dbReference type="EMBL" id="CP061032">
    <property type="protein sequence ID" value="QNP90756.1"/>
    <property type="molecule type" value="Genomic_DNA"/>
</dbReference>
<dbReference type="InterPro" id="IPR005744">
    <property type="entry name" value="Hy-lIII"/>
</dbReference>
<accession>A0A7H0K0E0</accession>
<keyword evidence="12" id="KW-1185">Reference proteome</keyword>
<feature type="transmembrane region" description="Helical" evidence="8">
    <location>
        <begin position="55"/>
        <end position="76"/>
    </location>
</feature>
<dbReference type="AlphaFoldDB" id="A0A7H0K0E0"/>
<dbReference type="GO" id="GO:0140911">
    <property type="term" value="F:pore-forming activity"/>
    <property type="evidence" value="ECO:0007669"/>
    <property type="project" value="InterPro"/>
</dbReference>
<evidence type="ECO:0000256" key="8">
    <source>
        <dbReference type="SAM" id="Phobius"/>
    </source>
</evidence>
<evidence type="ECO:0000256" key="4">
    <source>
        <dbReference type="ARBA" id="ARBA00022692"/>
    </source>
</evidence>
<name>A0A7H0K0E0_9CORY</name>
<evidence type="ECO:0000256" key="7">
    <source>
        <dbReference type="PIRSR" id="PIRSR604254-1"/>
    </source>
</evidence>
<proteinExistence type="inferred from homology"/>
<dbReference type="RefSeq" id="WP_171194540.1">
    <property type="nucleotide sequence ID" value="NZ_CP061032.1"/>
</dbReference>
<feature type="binding site" evidence="7">
    <location>
        <position position="211"/>
    </location>
    <ligand>
        <name>Zn(2+)</name>
        <dbReference type="ChEBI" id="CHEBI:29105"/>
    </ligand>
</feature>
<evidence type="ECO:0000256" key="2">
    <source>
        <dbReference type="ARBA" id="ARBA00008488"/>
    </source>
</evidence>
<keyword evidence="3" id="KW-1003">Cell membrane</keyword>
<dbReference type="Proteomes" id="UP000516235">
    <property type="component" value="Chromosome"/>
</dbReference>
<keyword evidence="7" id="KW-0479">Metal-binding</keyword>
<dbReference type="EMBL" id="JACMYE010000007">
    <property type="protein sequence ID" value="MBC3179508.1"/>
    <property type="molecule type" value="Genomic_DNA"/>
</dbReference>